<dbReference type="InterPro" id="IPR036188">
    <property type="entry name" value="FAD/NAD-bd_sf"/>
</dbReference>
<dbReference type="InterPro" id="IPR050641">
    <property type="entry name" value="RIFMO-like"/>
</dbReference>
<evidence type="ECO:0000256" key="5">
    <source>
        <dbReference type="SAM" id="MobiDB-lite"/>
    </source>
</evidence>
<comment type="cofactor">
    <cofactor evidence="1">
        <name>FAD</name>
        <dbReference type="ChEBI" id="CHEBI:57692"/>
    </cofactor>
</comment>
<dbReference type="Gene3D" id="3.50.50.60">
    <property type="entry name" value="FAD/NAD(P)-binding domain"/>
    <property type="match status" value="1"/>
</dbReference>
<evidence type="ECO:0000313" key="8">
    <source>
        <dbReference type="Proteomes" id="UP000624709"/>
    </source>
</evidence>
<organism evidence="7 8">
    <name type="scientific">Actinoplanes palleronii</name>
    <dbReference type="NCBI Taxonomy" id="113570"/>
    <lineage>
        <taxon>Bacteria</taxon>
        <taxon>Bacillati</taxon>
        <taxon>Actinomycetota</taxon>
        <taxon>Actinomycetes</taxon>
        <taxon>Micromonosporales</taxon>
        <taxon>Micromonosporaceae</taxon>
        <taxon>Actinoplanes</taxon>
    </lineage>
</organism>
<evidence type="ECO:0000313" key="7">
    <source>
        <dbReference type="EMBL" id="GIE64428.1"/>
    </source>
</evidence>
<dbReference type="EMBL" id="BOMS01000009">
    <property type="protein sequence ID" value="GIE64428.1"/>
    <property type="molecule type" value="Genomic_DNA"/>
</dbReference>
<dbReference type="Gene3D" id="3.40.30.120">
    <property type="match status" value="1"/>
</dbReference>
<dbReference type="SUPFAM" id="SSF52833">
    <property type="entry name" value="Thioredoxin-like"/>
    <property type="match status" value="1"/>
</dbReference>
<comment type="caution">
    <text evidence="7">The sequence shown here is derived from an EMBL/GenBank/DDBJ whole genome shotgun (WGS) entry which is preliminary data.</text>
</comment>
<keyword evidence="8" id="KW-1185">Reference proteome</keyword>
<keyword evidence="7" id="KW-0560">Oxidoreductase</keyword>
<dbReference type="InterPro" id="IPR002938">
    <property type="entry name" value="FAD-bd"/>
</dbReference>
<comment type="similarity">
    <text evidence="2">Belongs to the PheA/TfdB FAD monooxygenase family.</text>
</comment>
<evidence type="ECO:0000256" key="3">
    <source>
        <dbReference type="ARBA" id="ARBA00022630"/>
    </source>
</evidence>
<name>A0ABQ4B173_9ACTN</name>
<dbReference type="PANTHER" id="PTHR43004">
    <property type="entry name" value="TRK SYSTEM POTASSIUM UPTAKE PROTEIN"/>
    <property type="match status" value="1"/>
</dbReference>
<evidence type="ECO:0000256" key="4">
    <source>
        <dbReference type="ARBA" id="ARBA00022827"/>
    </source>
</evidence>
<dbReference type="RefSeq" id="WP_203823658.1">
    <property type="nucleotide sequence ID" value="NZ_BAAATY010000005.1"/>
</dbReference>
<gene>
    <name evidence="7" type="ORF">Apa02nite_005360</name>
</gene>
<evidence type="ECO:0000256" key="2">
    <source>
        <dbReference type="ARBA" id="ARBA00007801"/>
    </source>
</evidence>
<accession>A0ABQ4B173</accession>
<dbReference type="Proteomes" id="UP000624709">
    <property type="component" value="Unassembled WGS sequence"/>
</dbReference>
<dbReference type="NCBIfam" id="NF004832">
    <property type="entry name" value="PRK06184.1"/>
    <property type="match status" value="1"/>
</dbReference>
<keyword evidence="7" id="KW-0503">Monooxygenase</keyword>
<dbReference type="PRINTS" id="PR00420">
    <property type="entry name" value="RNGMNOXGNASE"/>
</dbReference>
<evidence type="ECO:0000256" key="1">
    <source>
        <dbReference type="ARBA" id="ARBA00001974"/>
    </source>
</evidence>
<dbReference type="InterPro" id="IPR036249">
    <property type="entry name" value="Thioredoxin-like_sf"/>
</dbReference>
<feature type="region of interest" description="Disordered" evidence="5">
    <location>
        <begin position="375"/>
        <end position="395"/>
    </location>
</feature>
<dbReference type="Pfam" id="PF21274">
    <property type="entry name" value="Rng_hyd_C"/>
    <property type="match status" value="1"/>
</dbReference>
<sequence length="508" mass="54768">MNLPVLVVGAGPAGLVAALDLARRRVDVRLIEQSASPSAGSRAKGIQPRTLEVFEALGVVEEVCRSGGPFPRWRTYRAGRPAREKSIYDMLGIGQPVAGPAVPYPETWMIPQWRTEEILRDALRRLGVRVEYGSALVALTDEGTEVTATIRRDGEQERLRSSYVVAADGAASTVRRILGVAFDGVTRDDERYLTADVRATGLDRSCWHNWSRPDDPAARVSVCPLPGTDTFQFVAPLPPGEETPALVLATVQRLFDERSGGAPVTFDEVCWITVHRANERLADRYRVGRVFLAGDAAHAVPAAGGQGLNTAVQDSYNLGWKLAAVLAGAPEELLDSYEEERRPLAARLMRGLGAADDRGEVPDIFQLRNNYRGRRLSAETRRDPGGVQAGDRAPDAPLSLLDGSRSRLFEFLRGADVTVLAFGDEAAGGGHAVAGRHGSSAVLRILDVRTESPATVGAVQEIYDVASGQEALFLVRPDGHVGLAAEDHFAERLAEHLPRLTAGGLART</sequence>
<keyword evidence="4" id="KW-0274">FAD</keyword>
<dbReference type="GO" id="GO:0004497">
    <property type="term" value="F:monooxygenase activity"/>
    <property type="evidence" value="ECO:0007669"/>
    <property type="project" value="UniProtKB-KW"/>
</dbReference>
<dbReference type="SUPFAM" id="SSF51905">
    <property type="entry name" value="FAD/NAD(P)-binding domain"/>
    <property type="match status" value="1"/>
</dbReference>
<feature type="domain" description="FAD-binding" evidence="6">
    <location>
        <begin position="3"/>
        <end position="350"/>
    </location>
</feature>
<reference evidence="7 8" key="1">
    <citation type="submission" date="2021-01" db="EMBL/GenBank/DDBJ databases">
        <title>Whole genome shotgun sequence of Actinoplanes palleronii NBRC 14916.</title>
        <authorList>
            <person name="Komaki H."/>
            <person name="Tamura T."/>
        </authorList>
    </citation>
    <scope>NUCLEOTIDE SEQUENCE [LARGE SCALE GENOMIC DNA]</scope>
    <source>
        <strain evidence="7 8">NBRC 14916</strain>
    </source>
</reference>
<dbReference type="PANTHER" id="PTHR43004:SF19">
    <property type="entry name" value="BINDING MONOOXYGENASE, PUTATIVE (JCVI)-RELATED"/>
    <property type="match status" value="1"/>
</dbReference>
<evidence type="ECO:0000259" key="6">
    <source>
        <dbReference type="Pfam" id="PF01494"/>
    </source>
</evidence>
<dbReference type="Gene3D" id="3.30.70.2450">
    <property type="match status" value="1"/>
</dbReference>
<keyword evidence="3" id="KW-0285">Flavoprotein</keyword>
<dbReference type="Pfam" id="PF01494">
    <property type="entry name" value="FAD_binding_3"/>
    <property type="match status" value="1"/>
</dbReference>
<proteinExistence type="inferred from homology"/>
<protein>
    <submittedName>
        <fullName evidence="7">FAD-binding monooxygenase</fullName>
    </submittedName>
</protein>